<evidence type="ECO:0000313" key="2">
    <source>
        <dbReference type="Proteomes" id="UP000029227"/>
    </source>
</evidence>
<dbReference type="STRING" id="754436.JCM19237_733"/>
<evidence type="ECO:0000313" key="1">
    <source>
        <dbReference type="EMBL" id="GAL08893.1"/>
    </source>
</evidence>
<gene>
    <name evidence="1" type="ORF">JCM19237_733</name>
</gene>
<name>A0A090R303_9GAMM</name>
<organism evidence="1 2">
    <name type="scientific">Photobacterium aphoticum</name>
    <dbReference type="NCBI Taxonomy" id="754436"/>
    <lineage>
        <taxon>Bacteria</taxon>
        <taxon>Pseudomonadati</taxon>
        <taxon>Pseudomonadota</taxon>
        <taxon>Gammaproteobacteria</taxon>
        <taxon>Vibrionales</taxon>
        <taxon>Vibrionaceae</taxon>
        <taxon>Photobacterium</taxon>
    </lineage>
</organism>
<dbReference type="EMBL" id="BBMN01000036">
    <property type="protein sequence ID" value="GAL08893.1"/>
    <property type="molecule type" value="Genomic_DNA"/>
</dbReference>
<reference evidence="1 2" key="1">
    <citation type="journal article" date="2014" name="Genome Announc.">
        <title>Draft Genome Sequences of Two Vibrionaceae Species, Vibrio ponticus C121 and Photobacterium aphoticum C119, Isolated as Coral Reef Microbiota.</title>
        <authorList>
            <person name="Al-saari N."/>
            <person name="Meirelles P.M."/>
            <person name="Mino S."/>
            <person name="Suda W."/>
            <person name="Oshima K."/>
            <person name="Hattori M."/>
            <person name="Ohkuma M."/>
            <person name="Thompson F.L."/>
            <person name="Gomez-Gil B."/>
            <person name="Sawabe T."/>
            <person name="Sawabe T."/>
        </authorList>
    </citation>
    <scope>NUCLEOTIDE SEQUENCE [LARGE SCALE GENOMIC DNA]</scope>
    <source>
        <strain evidence="1 2">JCM 19237</strain>
    </source>
</reference>
<comment type="caution">
    <text evidence="1">The sequence shown here is derived from an EMBL/GenBank/DDBJ whole genome shotgun (WGS) entry which is preliminary data.</text>
</comment>
<protein>
    <submittedName>
        <fullName evidence="1">Uncharacterized protein</fullName>
    </submittedName>
</protein>
<proteinExistence type="predicted"/>
<accession>A0A090R303</accession>
<sequence length="47" mass="5437">MASGKWQVASGKWQVNSHVPSRSRLLAAKWRIFIHFSDESFTNQYAI</sequence>
<dbReference type="Proteomes" id="UP000029227">
    <property type="component" value="Unassembled WGS sequence"/>
</dbReference>
<dbReference type="AlphaFoldDB" id="A0A090R303"/>